<evidence type="ECO:0008006" key="4">
    <source>
        <dbReference type="Google" id="ProtNLM"/>
    </source>
</evidence>
<evidence type="ECO:0000313" key="2">
    <source>
        <dbReference type="EMBL" id="QDU89536.1"/>
    </source>
</evidence>
<name>A0A518DDL1_9BACT</name>
<reference evidence="2 3" key="1">
    <citation type="submission" date="2019-02" db="EMBL/GenBank/DDBJ databases">
        <title>Deep-cultivation of Planctomycetes and their phenomic and genomic characterization uncovers novel biology.</title>
        <authorList>
            <person name="Wiegand S."/>
            <person name="Jogler M."/>
            <person name="Boedeker C."/>
            <person name="Pinto D."/>
            <person name="Vollmers J."/>
            <person name="Rivas-Marin E."/>
            <person name="Kohn T."/>
            <person name="Peeters S.H."/>
            <person name="Heuer A."/>
            <person name="Rast P."/>
            <person name="Oberbeckmann S."/>
            <person name="Bunk B."/>
            <person name="Jeske O."/>
            <person name="Meyerdierks A."/>
            <person name="Storesund J.E."/>
            <person name="Kallscheuer N."/>
            <person name="Luecker S."/>
            <person name="Lage O.M."/>
            <person name="Pohl T."/>
            <person name="Merkel B.J."/>
            <person name="Hornburger P."/>
            <person name="Mueller R.-W."/>
            <person name="Bruemmer F."/>
            <person name="Labrenz M."/>
            <person name="Spormann A.M."/>
            <person name="Op den Camp H."/>
            <person name="Overmann J."/>
            <person name="Amann R."/>
            <person name="Jetten M.S.M."/>
            <person name="Mascher T."/>
            <person name="Medema M.H."/>
            <person name="Devos D.P."/>
            <person name="Kaster A.-K."/>
            <person name="Ovreas L."/>
            <person name="Rohde M."/>
            <person name="Galperin M.Y."/>
            <person name="Jogler C."/>
        </authorList>
    </citation>
    <scope>NUCLEOTIDE SEQUENCE [LARGE SCALE GENOMIC DNA]</scope>
    <source>
        <strain evidence="2 3">Pla175</strain>
    </source>
</reference>
<protein>
    <recommendedName>
        <fullName evidence="4">MraY-like glycosyltransferase</fullName>
    </recommendedName>
</protein>
<sequence>MSGNENQGAPRPEFWTRPPPRGVVFWACVVLAVLFTTAFWPTVVVLAVGGVFACCRLAQQKRALSRPAPRRRVQRRR</sequence>
<proteinExistence type="predicted"/>
<evidence type="ECO:0000256" key="1">
    <source>
        <dbReference type="SAM" id="Phobius"/>
    </source>
</evidence>
<evidence type="ECO:0000313" key="3">
    <source>
        <dbReference type="Proteomes" id="UP000317429"/>
    </source>
</evidence>
<keyword evidence="1" id="KW-1133">Transmembrane helix</keyword>
<organism evidence="2 3">
    <name type="scientific">Pirellulimonas nuda</name>
    <dbReference type="NCBI Taxonomy" id="2528009"/>
    <lineage>
        <taxon>Bacteria</taxon>
        <taxon>Pseudomonadati</taxon>
        <taxon>Planctomycetota</taxon>
        <taxon>Planctomycetia</taxon>
        <taxon>Pirellulales</taxon>
        <taxon>Lacipirellulaceae</taxon>
        <taxon>Pirellulimonas</taxon>
    </lineage>
</organism>
<keyword evidence="3" id="KW-1185">Reference proteome</keyword>
<dbReference type="AlphaFoldDB" id="A0A518DDL1"/>
<gene>
    <name evidence="2" type="ORF">Pla175_29280</name>
</gene>
<dbReference type="Proteomes" id="UP000317429">
    <property type="component" value="Chromosome"/>
</dbReference>
<dbReference type="EMBL" id="CP036291">
    <property type="protein sequence ID" value="QDU89536.1"/>
    <property type="molecule type" value="Genomic_DNA"/>
</dbReference>
<dbReference type="RefSeq" id="WP_145286288.1">
    <property type="nucleotide sequence ID" value="NZ_CP036291.1"/>
</dbReference>
<dbReference type="KEGG" id="pnd:Pla175_29280"/>
<feature type="transmembrane region" description="Helical" evidence="1">
    <location>
        <begin position="23"/>
        <end position="55"/>
    </location>
</feature>
<accession>A0A518DDL1</accession>
<keyword evidence="1" id="KW-0812">Transmembrane</keyword>
<keyword evidence="1" id="KW-0472">Membrane</keyword>